<name>C6XW58_PEDHD</name>
<organism evidence="1 2">
    <name type="scientific">Pedobacter heparinus (strain ATCC 13125 / DSM 2366 / CIP 104194 / JCM 7457 / NBRC 12017 / NCIMB 9290 / NRRL B-14731 / HIM 762-3)</name>
    <dbReference type="NCBI Taxonomy" id="485917"/>
    <lineage>
        <taxon>Bacteria</taxon>
        <taxon>Pseudomonadati</taxon>
        <taxon>Bacteroidota</taxon>
        <taxon>Sphingobacteriia</taxon>
        <taxon>Sphingobacteriales</taxon>
        <taxon>Sphingobacteriaceae</taxon>
        <taxon>Pedobacter</taxon>
    </lineage>
</organism>
<protein>
    <submittedName>
        <fullName evidence="1">Uncharacterized protein</fullName>
    </submittedName>
</protein>
<reference evidence="1 2" key="1">
    <citation type="journal article" date="2009" name="Stand. Genomic Sci.">
        <title>Complete genome sequence of Pedobacter heparinus type strain (HIM 762-3).</title>
        <authorList>
            <person name="Han C."/>
            <person name="Spring S."/>
            <person name="Lapidus A."/>
            <person name="Del Rio T.G."/>
            <person name="Tice H."/>
            <person name="Copeland A."/>
            <person name="Cheng J.F."/>
            <person name="Lucas S."/>
            <person name="Chen F."/>
            <person name="Nolan M."/>
            <person name="Bruce D."/>
            <person name="Goodwin L."/>
            <person name="Pitluck S."/>
            <person name="Ivanova N."/>
            <person name="Mavromatis K."/>
            <person name="Mikhailova N."/>
            <person name="Pati A."/>
            <person name="Chen A."/>
            <person name="Palaniappan K."/>
            <person name="Land M."/>
            <person name="Hauser L."/>
            <person name="Chang Y.J."/>
            <person name="Jeffries C.C."/>
            <person name="Saunders E."/>
            <person name="Chertkov O."/>
            <person name="Brettin T."/>
            <person name="Goker M."/>
            <person name="Rohde M."/>
            <person name="Bristow J."/>
            <person name="Eisen J.A."/>
            <person name="Markowitz V."/>
            <person name="Hugenholtz P."/>
            <person name="Kyrpides N.C."/>
            <person name="Klenk H.P."/>
            <person name="Detter J.C."/>
        </authorList>
    </citation>
    <scope>NUCLEOTIDE SEQUENCE [LARGE SCALE GENOMIC DNA]</scope>
    <source>
        <strain evidence="2">ATCC 13125 / DSM 2366 / CIP 104194 / JCM 7457 / NBRC 12017 / NCIMB 9290 / NRRL B-14731 / HIM 762-3</strain>
    </source>
</reference>
<dbReference type="HOGENOM" id="CLU_2684530_0_0_10"/>
<dbReference type="EMBL" id="CP001681">
    <property type="protein sequence ID" value="ACU04137.1"/>
    <property type="molecule type" value="Genomic_DNA"/>
</dbReference>
<sequence length="74" mass="8942">MQIIYDKPFCINLVLCLNYNFFNMKSKVREYKPIKNVSTSKYGNRDYYFHADEDFREDRDWGKTKTTTVKALTK</sequence>
<evidence type="ECO:0000313" key="2">
    <source>
        <dbReference type="Proteomes" id="UP000000852"/>
    </source>
</evidence>
<dbReference type="KEGG" id="phe:Phep_1929"/>
<keyword evidence="2" id="KW-1185">Reference proteome</keyword>
<dbReference type="STRING" id="485917.Phep_1929"/>
<dbReference type="AlphaFoldDB" id="C6XW58"/>
<dbReference type="Proteomes" id="UP000000852">
    <property type="component" value="Chromosome"/>
</dbReference>
<gene>
    <name evidence="1" type="ordered locus">Phep_1929</name>
</gene>
<evidence type="ECO:0000313" key="1">
    <source>
        <dbReference type="EMBL" id="ACU04137.1"/>
    </source>
</evidence>
<accession>C6XW58</accession>
<proteinExistence type="predicted"/>